<keyword evidence="8" id="KW-1185">Reference proteome</keyword>
<keyword evidence="2" id="KW-0547">Nucleotide-binding</keyword>
<keyword evidence="4" id="KW-0067">ATP-binding</keyword>
<keyword evidence="5" id="KW-1133">Transmembrane helix</keyword>
<dbReference type="PROSITE" id="PS50011">
    <property type="entry name" value="PROTEIN_KINASE_DOM"/>
    <property type="match status" value="2"/>
</dbReference>
<keyword evidence="5" id="KW-0472">Membrane</keyword>
<evidence type="ECO:0000256" key="3">
    <source>
        <dbReference type="ARBA" id="ARBA00022777"/>
    </source>
</evidence>
<dbReference type="InterPro" id="IPR001245">
    <property type="entry name" value="Ser-Thr/Tyr_kinase_cat_dom"/>
</dbReference>
<feature type="domain" description="Protein kinase" evidence="6">
    <location>
        <begin position="463"/>
        <end position="731"/>
    </location>
</feature>
<feature type="domain" description="Protein kinase" evidence="6">
    <location>
        <begin position="13"/>
        <end position="295"/>
    </location>
</feature>
<dbReference type="SUPFAM" id="SSF56112">
    <property type="entry name" value="Protein kinase-like (PK-like)"/>
    <property type="match status" value="2"/>
</dbReference>
<dbReference type="Gene3D" id="1.10.510.10">
    <property type="entry name" value="Transferase(Phosphotransferase) domain 1"/>
    <property type="match status" value="2"/>
</dbReference>
<dbReference type="AlphaFoldDB" id="A0A4Y7PYR6"/>
<dbReference type="OrthoDB" id="1668230at2759"/>
<dbReference type="PANTHER" id="PTHR44329:SF288">
    <property type="entry name" value="MITOGEN-ACTIVATED PROTEIN KINASE KINASE KINASE 20"/>
    <property type="match status" value="1"/>
</dbReference>
<dbReference type="InterPro" id="IPR051681">
    <property type="entry name" value="Ser/Thr_Kinases-Pseudokinases"/>
</dbReference>
<dbReference type="InterPro" id="IPR000719">
    <property type="entry name" value="Prot_kinase_dom"/>
</dbReference>
<feature type="transmembrane region" description="Helical" evidence="5">
    <location>
        <begin position="362"/>
        <end position="379"/>
    </location>
</feature>
<organism evidence="7 8">
    <name type="scientific">Rickenella mellea</name>
    <dbReference type="NCBI Taxonomy" id="50990"/>
    <lineage>
        <taxon>Eukaryota</taxon>
        <taxon>Fungi</taxon>
        <taxon>Dikarya</taxon>
        <taxon>Basidiomycota</taxon>
        <taxon>Agaricomycotina</taxon>
        <taxon>Agaricomycetes</taxon>
        <taxon>Hymenochaetales</taxon>
        <taxon>Rickenellaceae</taxon>
        <taxon>Rickenella</taxon>
    </lineage>
</organism>
<dbReference type="GO" id="GO:0005524">
    <property type="term" value="F:ATP binding"/>
    <property type="evidence" value="ECO:0007669"/>
    <property type="project" value="UniProtKB-KW"/>
</dbReference>
<dbReference type="InterPro" id="IPR011009">
    <property type="entry name" value="Kinase-like_dom_sf"/>
</dbReference>
<proteinExistence type="predicted"/>
<evidence type="ECO:0000256" key="1">
    <source>
        <dbReference type="ARBA" id="ARBA00022679"/>
    </source>
</evidence>
<dbReference type="GO" id="GO:0004674">
    <property type="term" value="F:protein serine/threonine kinase activity"/>
    <property type="evidence" value="ECO:0007669"/>
    <property type="project" value="TreeGrafter"/>
</dbReference>
<evidence type="ECO:0000313" key="7">
    <source>
        <dbReference type="EMBL" id="TDL20285.1"/>
    </source>
</evidence>
<sequence>MEFDSDHALFQFMETLSLDGGRVKGNVSDALVDRYNYIWKGNLEGRCVAIRARNIIDDTAAKTNQRRMLDLGTWATVDHKNILPLLGYCEDFIPTICFISPWTPNGTVVEFVKNHPETDLISLVKGIAQGMEYLHSISFVHGDLRCANILVSDEKKPLICDIGLANHAIKMSGPTYAHNSCRWRAPELYSPEKFGLTMDVAYSPRSDVWSFGMTILELLTTKRPYDEIKSKSAVVEAIISGRIPHKPVLLQTSSAASGGSFEPLEILWPLCLQCWVRYPTSRLSMLTTLQTLQKLSHKSSDNAFEHLMDNFSSKTQTFSDTVDTSFGARKVDRFYRAIITMSVVSYVLAWGILMGGGWPMGFLWPWLGGSVVWFILKFNPPKNVPWYRTVKEFALEGMKGWAWVTALQIGGFAWTAGHYINFPAFGYVAVFYPTLLCEMDFTTSPWPPEAQNLTGKVQIKPNYDAQKFPLAGGYADVWPGVWKVDGQTPRNVAIKAPRLPHILEITSEKLTTRQKRELGSWAAVEHKNILPFLGYCTDLNPYICLVSPWMSNGTAIDYVKTRPDVDRVQMIIGVAEGLDFLHSKNIVHGDVRGGNILISDNGEPLLADFGLSRHIHDMPASTKPKGTLRWEAPELQDPEEYGLDAQPAHALPIDVWSFGMTVLEIMTGTHPYSELNDGALIIAVRKRQIPQKPKSGVTALDKLWPICLQCWVFWPNSRPTMDETVRTLRRLTVDDAATTLQLHLDDAVNSAAACSSGYLCVAFGAPFKPI</sequence>
<feature type="transmembrane region" description="Helical" evidence="5">
    <location>
        <begin position="334"/>
        <end position="356"/>
    </location>
</feature>
<evidence type="ECO:0000256" key="2">
    <source>
        <dbReference type="ARBA" id="ARBA00022741"/>
    </source>
</evidence>
<dbReference type="PROSITE" id="PS00109">
    <property type="entry name" value="PROTEIN_KINASE_TYR"/>
    <property type="match status" value="2"/>
</dbReference>
<evidence type="ECO:0000256" key="4">
    <source>
        <dbReference type="ARBA" id="ARBA00022840"/>
    </source>
</evidence>
<keyword evidence="3 7" id="KW-0418">Kinase</keyword>
<dbReference type="Pfam" id="PF07714">
    <property type="entry name" value="PK_Tyr_Ser-Thr"/>
    <property type="match status" value="2"/>
</dbReference>
<feature type="transmembrane region" description="Helical" evidence="5">
    <location>
        <begin position="400"/>
        <end position="420"/>
    </location>
</feature>
<evidence type="ECO:0000259" key="6">
    <source>
        <dbReference type="PROSITE" id="PS50011"/>
    </source>
</evidence>
<dbReference type="VEuPathDB" id="FungiDB:BD410DRAFT_899635"/>
<keyword evidence="1" id="KW-0808">Transferase</keyword>
<keyword evidence="5" id="KW-0812">Transmembrane</keyword>
<evidence type="ECO:0000256" key="5">
    <source>
        <dbReference type="SAM" id="Phobius"/>
    </source>
</evidence>
<gene>
    <name evidence="7" type="ORF">BD410DRAFT_899635</name>
</gene>
<reference evidence="7 8" key="1">
    <citation type="submission" date="2018-06" db="EMBL/GenBank/DDBJ databases">
        <title>A transcriptomic atlas of mushroom development highlights an independent origin of complex multicellularity.</title>
        <authorList>
            <consortium name="DOE Joint Genome Institute"/>
            <person name="Krizsan K."/>
            <person name="Almasi E."/>
            <person name="Merenyi Z."/>
            <person name="Sahu N."/>
            <person name="Viragh M."/>
            <person name="Koszo T."/>
            <person name="Mondo S."/>
            <person name="Kiss B."/>
            <person name="Balint B."/>
            <person name="Kues U."/>
            <person name="Barry K."/>
            <person name="Hegedus J.C."/>
            <person name="Henrissat B."/>
            <person name="Johnson J."/>
            <person name="Lipzen A."/>
            <person name="Ohm R."/>
            <person name="Nagy I."/>
            <person name="Pangilinan J."/>
            <person name="Yan J."/>
            <person name="Xiong Y."/>
            <person name="Grigoriev I.V."/>
            <person name="Hibbett D.S."/>
            <person name="Nagy L.G."/>
        </authorList>
    </citation>
    <scope>NUCLEOTIDE SEQUENCE [LARGE SCALE GENOMIC DNA]</scope>
    <source>
        <strain evidence="7 8">SZMC22713</strain>
    </source>
</reference>
<evidence type="ECO:0000313" key="8">
    <source>
        <dbReference type="Proteomes" id="UP000294933"/>
    </source>
</evidence>
<dbReference type="Proteomes" id="UP000294933">
    <property type="component" value="Unassembled WGS sequence"/>
</dbReference>
<protein>
    <submittedName>
        <fullName evidence="7">Kinase-like protein</fullName>
    </submittedName>
</protein>
<dbReference type="EMBL" id="ML170189">
    <property type="protein sequence ID" value="TDL20285.1"/>
    <property type="molecule type" value="Genomic_DNA"/>
</dbReference>
<dbReference type="PANTHER" id="PTHR44329">
    <property type="entry name" value="SERINE/THREONINE-PROTEIN KINASE TNNI3K-RELATED"/>
    <property type="match status" value="1"/>
</dbReference>
<dbReference type="InterPro" id="IPR008266">
    <property type="entry name" value="Tyr_kinase_AS"/>
</dbReference>
<name>A0A4Y7PYR6_9AGAM</name>
<dbReference type="STRING" id="50990.A0A4Y7PYR6"/>
<accession>A0A4Y7PYR6</accession>